<protein>
    <submittedName>
        <fullName evidence="2">Uncharacterized protein</fullName>
    </submittedName>
</protein>
<gene>
    <name evidence="1" type="ORF">CHRIB12_LOCUS5028</name>
    <name evidence="2" type="ORF">RhiirA1_428355</name>
</gene>
<dbReference type="Proteomes" id="UP000684084">
    <property type="component" value="Unassembled WGS sequence"/>
</dbReference>
<reference evidence="1" key="3">
    <citation type="submission" date="2020-05" db="EMBL/GenBank/DDBJ databases">
        <authorList>
            <person name="Rincon C."/>
            <person name="Sanders R I."/>
            <person name="Robbins C."/>
            <person name="Chaturvedi A."/>
        </authorList>
    </citation>
    <scope>NUCLEOTIDE SEQUENCE</scope>
    <source>
        <strain evidence="1">CHB12</strain>
    </source>
</reference>
<dbReference type="VEuPathDB" id="FungiDB:RhiirFUN_002970"/>
<dbReference type="AlphaFoldDB" id="A0A2N0R2S7"/>
<dbReference type="EMBL" id="LLXH01001773">
    <property type="protein sequence ID" value="PKC57611.1"/>
    <property type="molecule type" value="Genomic_DNA"/>
</dbReference>
<accession>A0A2N0R2S7</accession>
<dbReference type="VEuPathDB" id="FungiDB:RhiirA1_428355"/>
<evidence type="ECO:0000313" key="1">
    <source>
        <dbReference type="EMBL" id="CAB5351092.1"/>
    </source>
</evidence>
<dbReference type="EMBL" id="CAGKOT010000008">
    <property type="protein sequence ID" value="CAB5351092.1"/>
    <property type="molecule type" value="Genomic_DNA"/>
</dbReference>
<evidence type="ECO:0000313" key="3">
    <source>
        <dbReference type="Proteomes" id="UP000232688"/>
    </source>
</evidence>
<organism evidence="2 3">
    <name type="scientific">Rhizophagus irregularis</name>
    <dbReference type="NCBI Taxonomy" id="588596"/>
    <lineage>
        <taxon>Eukaryota</taxon>
        <taxon>Fungi</taxon>
        <taxon>Fungi incertae sedis</taxon>
        <taxon>Mucoromycota</taxon>
        <taxon>Glomeromycotina</taxon>
        <taxon>Glomeromycetes</taxon>
        <taxon>Glomerales</taxon>
        <taxon>Glomeraceae</taxon>
        <taxon>Rhizophagus</taxon>
    </lineage>
</organism>
<dbReference type="Proteomes" id="UP000232688">
    <property type="component" value="Unassembled WGS sequence"/>
</dbReference>
<reference evidence="2 3" key="1">
    <citation type="submission" date="2017-10" db="EMBL/GenBank/DDBJ databases">
        <title>Extensive intraspecific genome diversity in a model arbuscular mycorrhizal fungus.</title>
        <authorList>
            <person name="Chen E.C.H."/>
            <person name="Morin E."/>
            <person name="Baudet D."/>
            <person name="Noel J."/>
            <person name="Ndikumana S."/>
            <person name="Charron P."/>
            <person name="St-Onge C."/>
            <person name="Giorgi J."/>
            <person name="Grigoriev I.V."/>
            <person name="Roux C."/>
            <person name="Martin F.M."/>
            <person name="Corradi N."/>
        </authorList>
    </citation>
    <scope>NUCLEOTIDE SEQUENCE [LARGE SCALE GENOMIC DNA]</scope>
    <source>
        <strain evidence="2 3">A1</strain>
    </source>
</reference>
<reference evidence="2 3" key="2">
    <citation type="submission" date="2017-10" db="EMBL/GenBank/DDBJ databases">
        <title>Genome analyses suggest a sexual origin of heterokaryosis in a supposedly ancient asexual fungus.</title>
        <authorList>
            <person name="Corradi N."/>
            <person name="Sedzielewska K."/>
            <person name="Noel J."/>
            <person name="Charron P."/>
            <person name="Farinelli L."/>
            <person name="Marton T."/>
            <person name="Kruger M."/>
            <person name="Pelin A."/>
            <person name="Brachmann A."/>
            <person name="Corradi N."/>
        </authorList>
    </citation>
    <scope>NUCLEOTIDE SEQUENCE [LARGE SCALE GENOMIC DNA]</scope>
    <source>
        <strain evidence="2 3">A1</strain>
    </source>
</reference>
<name>A0A2N0R2S7_9GLOM</name>
<comment type="caution">
    <text evidence="2">The sequence shown here is derived from an EMBL/GenBank/DDBJ whole genome shotgun (WGS) entry which is preliminary data.</text>
</comment>
<sequence length="95" mass="11158">MIKSAASARISRSQPIALDLDRLDYRQRNFNDKRKFEDNQFGNSFDNGTSNKKIKPIEDENNVYATKEFEFDIDINSRQSKDDGYITREIDFDIL</sequence>
<proteinExistence type="predicted"/>
<dbReference type="VEuPathDB" id="FungiDB:FUN_021134"/>
<dbReference type="OrthoDB" id="2404621at2759"/>
<evidence type="ECO:0000313" key="2">
    <source>
        <dbReference type="EMBL" id="PKC57611.1"/>
    </source>
</evidence>